<protein>
    <submittedName>
        <fullName evidence="1">Uncharacterized protein</fullName>
    </submittedName>
</protein>
<name>A0A1G2KQD3_9BACT</name>
<dbReference type="AlphaFoldDB" id="A0A1G2KQD3"/>
<organism evidence="1 2">
    <name type="scientific">Candidatus Sungbacteria bacterium RIFCSPHIGHO2_02_FULL_49_20</name>
    <dbReference type="NCBI Taxonomy" id="1802272"/>
    <lineage>
        <taxon>Bacteria</taxon>
        <taxon>Candidatus Sungiibacteriota</taxon>
    </lineage>
</organism>
<proteinExistence type="predicted"/>
<dbReference type="EMBL" id="MHQK01000051">
    <property type="protein sequence ID" value="OHA00681.1"/>
    <property type="molecule type" value="Genomic_DNA"/>
</dbReference>
<evidence type="ECO:0000313" key="1">
    <source>
        <dbReference type="EMBL" id="OHA00681.1"/>
    </source>
</evidence>
<comment type="caution">
    <text evidence="1">The sequence shown here is derived from an EMBL/GenBank/DDBJ whole genome shotgun (WGS) entry which is preliminary data.</text>
</comment>
<evidence type="ECO:0000313" key="2">
    <source>
        <dbReference type="Proteomes" id="UP000178710"/>
    </source>
</evidence>
<accession>A0A1G2KQD3</accession>
<sequence>MTIFLMRVRVLRNTGWQKFGRYWFTPSAESHDHSFSPEASDGHNKAVELHVAQCRRERDIL</sequence>
<reference evidence="1 2" key="1">
    <citation type="journal article" date="2016" name="Nat. Commun.">
        <title>Thousands of microbial genomes shed light on interconnected biogeochemical processes in an aquifer system.</title>
        <authorList>
            <person name="Anantharaman K."/>
            <person name="Brown C.T."/>
            <person name="Hug L.A."/>
            <person name="Sharon I."/>
            <person name="Castelle C.J."/>
            <person name="Probst A.J."/>
            <person name="Thomas B.C."/>
            <person name="Singh A."/>
            <person name="Wilkins M.J."/>
            <person name="Karaoz U."/>
            <person name="Brodie E.L."/>
            <person name="Williams K.H."/>
            <person name="Hubbard S.S."/>
            <person name="Banfield J.F."/>
        </authorList>
    </citation>
    <scope>NUCLEOTIDE SEQUENCE [LARGE SCALE GENOMIC DNA]</scope>
</reference>
<gene>
    <name evidence="1" type="ORF">A3C12_02770</name>
</gene>
<dbReference type="Proteomes" id="UP000178710">
    <property type="component" value="Unassembled WGS sequence"/>
</dbReference>